<evidence type="ECO:0000313" key="9">
    <source>
        <dbReference type="Proteomes" id="UP000253792"/>
    </source>
</evidence>
<dbReference type="Gene3D" id="3.40.50.300">
    <property type="entry name" value="P-loop containing nucleotide triphosphate hydrolases"/>
    <property type="match status" value="2"/>
</dbReference>
<keyword evidence="2 5" id="KW-0378">Hydrolase</keyword>
<proteinExistence type="predicted"/>
<feature type="compositionally biased region" description="Low complexity" evidence="6">
    <location>
        <begin position="298"/>
        <end position="307"/>
    </location>
</feature>
<feature type="binding site" evidence="5">
    <location>
        <begin position="23"/>
        <end position="30"/>
    </location>
    <ligand>
        <name>ATP</name>
        <dbReference type="ChEBI" id="CHEBI:30616"/>
    </ligand>
</feature>
<dbReference type="InterPro" id="IPR000212">
    <property type="entry name" value="DNA_helicase_UvrD/REP"/>
</dbReference>
<sequence length="678" mass="73260">MAKPNEGVARAALSSSRAIQVIGGPGTGKSQAIVQRAAHLLESGTQPSELLVLAATRSAADALRSRVAACGASGADEVQVCTPMQFFEQVLSYPEARAFTGRNPRLLADFEERILMEDMKTCGLKTKRLREMLKLFFRQWTELGDERDGFLVEDDEHLVHDSIMRHLRLRNAMLPAELGNLTVKFLRDAPDAPAWCRRAHVLADDYQDYARATQLALDLIAREGLMVCGNVNEQVVTPDPYPYPEGLAGFASTHDGTEAIVLTEGLRCPARIAAVGNGLAQVGDMDGRTLVSAGEAAEGGEANGTAGLPDPAGPAARGDLPGDVRFVQWVDPNAEFKGIARYLKHAFAGTAAPAPAAGTDVAPTAPLHPRDVAVVVPNALWGRSIAKVLEVNGMPSDQLVGYHALKGDPRDGRRCADLRAYTLLTLAADPDDAVAWRSWCGFGDYLTHSNHWCRLEDFAEQTGMGVVEALSGLSDFAEPPFAGADVLAARWREAQALLALVRGKRGFALLAACKQPGCDTLPPSFEELLAPLSGTEDATELLARARGRLERRFADTDAVRIALPSMLVGLEFDTVIIAGAVDGFYPGVGAFDVENDEDRQRQISEADRRAWYLAMGCARRTLIVSTFQKDRAETALRSGMQVHRIRDEHGEAWARLAPSRFALELGPEAPVLETALER</sequence>
<evidence type="ECO:0000256" key="2">
    <source>
        <dbReference type="ARBA" id="ARBA00022801"/>
    </source>
</evidence>
<dbReference type="GO" id="GO:0043138">
    <property type="term" value="F:3'-5' DNA helicase activity"/>
    <property type="evidence" value="ECO:0007669"/>
    <property type="project" value="UniProtKB-EC"/>
</dbReference>
<evidence type="ECO:0000313" key="8">
    <source>
        <dbReference type="EMBL" id="RDB57498.1"/>
    </source>
</evidence>
<name>A0A369LHK3_9ACTN</name>
<dbReference type="EMBL" id="PPTP01000001">
    <property type="protein sequence ID" value="RDB57498.1"/>
    <property type="molecule type" value="Genomic_DNA"/>
</dbReference>
<dbReference type="Pfam" id="PF00580">
    <property type="entry name" value="UvrD-helicase"/>
    <property type="match status" value="1"/>
</dbReference>
<dbReference type="AlphaFoldDB" id="A0A369LHK3"/>
<feature type="domain" description="UvrD-like helicase ATP-binding" evidence="7">
    <location>
        <begin position="2"/>
        <end position="269"/>
    </location>
</feature>
<feature type="region of interest" description="Disordered" evidence="6">
    <location>
        <begin position="298"/>
        <end position="317"/>
    </location>
</feature>
<dbReference type="GO" id="GO:0005524">
    <property type="term" value="F:ATP binding"/>
    <property type="evidence" value="ECO:0007669"/>
    <property type="project" value="UniProtKB-UniRule"/>
</dbReference>
<evidence type="ECO:0000259" key="7">
    <source>
        <dbReference type="PROSITE" id="PS51198"/>
    </source>
</evidence>
<dbReference type="InterPro" id="IPR014016">
    <property type="entry name" value="UvrD-like_ATP-bd"/>
</dbReference>
<keyword evidence="4 5" id="KW-0067">ATP-binding</keyword>
<evidence type="ECO:0000256" key="1">
    <source>
        <dbReference type="ARBA" id="ARBA00022741"/>
    </source>
</evidence>
<evidence type="ECO:0000256" key="5">
    <source>
        <dbReference type="PROSITE-ProRule" id="PRU00560"/>
    </source>
</evidence>
<evidence type="ECO:0000256" key="3">
    <source>
        <dbReference type="ARBA" id="ARBA00022806"/>
    </source>
</evidence>
<dbReference type="GO" id="GO:0016887">
    <property type="term" value="F:ATP hydrolysis activity"/>
    <property type="evidence" value="ECO:0007669"/>
    <property type="project" value="RHEA"/>
</dbReference>
<dbReference type="SUPFAM" id="SSF52540">
    <property type="entry name" value="P-loop containing nucleoside triphosphate hydrolases"/>
    <property type="match status" value="1"/>
</dbReference>
<evidence type="ECO:0000256" key="4">
    <source>
        <dbReference type="ARBA" id="ARBA00022840"/>
    </source>
</evidence>
<reference evidence="8 9" key="1">
    <citation type="journal article" date="2018" name="Elife">
        <title>Discovery and characterization of a prevalent human gut bacterial enzyme sufficient for the inactivation of a family of plant toxins.</title>
        <authorList>
            <person name="Koppel N."/>
            <person name="Bisanz J.E."/>
            <person name="Pandelia M.E."/>
            <person name="Turnbaugh P.J."/>
            <person name="Balskus E.P."/>
        </authorList>
    </citation>
    <scope>NUCLEOTIDE SEQUENCE [LARGE SCALE GENOMIC DNA]</scope>
    <source>
        <strain evidence="9">anaerobia AP69FAA</strain>
    </source>
</reference>
<keyword evidence="3 5" id="KW-0347">Helicase</keyword>
<dbReference type="InterPro" id="IPR027417">
    <property type="entry name" value="P-loop_NTPase"/>
</dbReference>
<gene>
    <name evidence="8" type="ORF">C1880_01385</name>
</gene>
<keyword evidence="1 5" id="KW-0547">Nucleotide-binding</keyword>
<accession>A0A369LHK3</accession>
<dbReference type="Proteomes" id="UP000253792">
    <property type="component" value="Unassembled WGS sequence"/>
</dbReference>
<dbReference type="InterPro" id="IPR013986">
    <property type="entry name" value="DExx_box_DNA_helicase_dom_sf"/>
</dbReference>
<organism evidence="8 9">
    <name type="scientific">Senegalimassilia anaerobia</name>
    <dbReference type="NCBI Taxonomy" id="1473216"/>
    <lineage>
        <taxon>Bacteria</taxon>
        <taxon>Bacillati</taxon>
        <taxon>Actinomycetota</taxon>
        <taxon>Coriobacteriia</taxon>
        <taxon>Coriobacteriales</taxon>
        <taxon>Coriobacteriaceae</taxon>
        <taxon>Senegalimassilia</taxon>
    </lineage>
</organism>
<protein>
    <recommendedName>
        <fullName evidence="7">UvrD-like helicase ATP-binding domain-containing protein</fullName>
    </recommendedName>
</protein>
<evidence type="ECO:0000256" key="6">
    <source>
        <dbReference type="SAM" id="MobiDB-lite"/>
    </source>
</evidence>
<dbReference type="Gene3D" id="1.10.10.160">
    <property type="match status" value="1"/>
</dbReference>
<dbReference type="PROSITE" id="PS51198">
    <property type="entry name" value="UVRD_HELICASE_ATP_BIND"/>
    <property type="match status" value="1"/>
</dbReference>
<dbReference type="PANTHER" id="PTHR11070">
    <property type="entry name" value="UVRD / RECB / PCRA DNA HELICASE FAMILY MEMBER"/>
    <property type="match status" value="1"/>
</dbReference>
<dbReference type="RefSeq" id="WP_114619989.1">
    <property type="nucleotide sequence ID" value="NZ_PPTP01000001.1"/>
</dbReference>
<dbReference type="OrthoDB" id="3171352at2"/>
<comment type="caution">
    <text evidence="8">The sequence shown here is derived from an EMBL/GenBank/DDBJ whole genome shotgun (WGS) entry which is preliminary data.</text>
</comment>
<keyword evidence="9" id="KW-1185">Reference proteome</keyword>
<dbReference type="GO" id="GO:0003677">
    <property type="term" value="F:DNA binding"/>
    <property type="evidence" value="ECO:0007669"/>
    <property type="project" value="InterPro"/>
</dbReference>